<organism evidence="1 2">
    <name type="scientific">Dothistroma septosporum (strain NZE10 / CBS 128990)</name>
    <name type="common">Red band needle blight fungus</name>
    <name type="synonym">Mycosphaerella pini</name>
    <dbReference type="NCBI Taxonomy" id="675120"/>
    <lineage>
        <taxon>Eukaryota</taxon>
        <taxon>Fungi</taxon>
        <taxon>Dikarya</taxon>
        <taxon>Ascomycota</taxon>
        <taxon>Pezizomycotina</taxon>
        <taxon>Dothideomycetes</taxon>
        <taxon>Dothideomycetidae</taxon>
        <taxon>Mycosphaerellales</taxon>
        <taxon>Mycosphaerellaceae</taxon>
        <taxon>Dothistroma</taxon>
    </lineage>
</organism>
<dbReference type="HOGENOM" id="CLU_1366231_0_0_1"/>
<keyword evidence="2" id="KW-1185">Reference proteome</keyword>
<reference evidence="2" key="1">
    <citation type="journal article" date="2012" name="PLoS Genet.">
        <title>The genomes of the fungal plant pathogens Cladosporium fulvum and Dothistroma septosporum reveal adaptation to different hosts and lifestyles but also signatures of common ancestry.</title>
        <authorList>
            <person name="de Wit P.J.G.M."/>
            <person name="van der Burgt A."/>
            <person name="Oekmen B."/>
            <person name="Stergiopoulos I."/>
            <person name="Abd-Elsalam K.A."/>
            <person name="Aerts A.L."/>
            <person name="Bahkali A.H."/>
            <person name="Beenen H.G."/>
            <person name="Chettri P."/>
            <person name="Cox M.P."/>
            <person name="Datema E."/>
            <person name="de Vries R.P."/>
            <person name="Dhillon B."/>
            <person name="Ganley A.R."/>
            <person name="Griffiths S.A."/>
            <person name="Guo Y."/>
            <person name="Hamelin R.C."/>
            <person name="Henrissat B."/>
            <person name="Kabir M.S."/>
            <person name="Jashni M.K."/>
            <person name="Kema G."/>
            <person name="Klaubauf S."/>
            <person name="Lapidus A."/>
            <person name="Levasseur A."/>
            <person name="Lindquist E."/>
            <person name="Mehrabi R."/>
            <person name="Ohm R.A."/>
            <person name="Owen T.J."/>
            <person name="Salamov A."/>
            <person name="Schwelm A."/>
            <person name="Schijlen E."/>
            <person name="Sun H."/>
            <person name="van den Burg H.A."/>
            <person name="van Ham R.C.H.J."/>
            <person name="Zhang S."/>
            <person name="Goodwin S.B."/>
            <person name="Grigoriev I.V."/>
            <person name="Collemare J."/>
            <person name="Bradshaw R.E."/>
        </authorList>
    </citation>
    <scope>NUCLEOTIDE SEQUENCE [LARGE SCALE GENOMIC DNA]</scope>
    <source>
        <strain evidence="2">NZE10 / CBS 128990</strain>
    </source>
</reference>
<reference evidence="1 2" key="2">
    <citation type="journal article" date="2012" name="PLoS Pathog.">
        <title>Diverse lifestyles and strategies of plant pathogenesis encoded in the genomes of eighteen Dothideomycetes fungi.</title>
        <authorList>
            <person name="Ohm R.A."/>
            <person name="Feau N."/>
            <person name="Henrissat B."/>
            <person name="Schoch C.L."/>
            <person name="Horwitz B.A."/>
            <person name="Barry K.W."/>
            <person name="Condon B.J."/>
            <person name="Copeland A.C."/>
            <person name="Dhillon B."/>
            <person name="Glaser F."/>
            <person name="Hesse C.N."/>
            <person name="Kosti I."/>
            <person name="LaButti K."/>
            <person name="Lindquist E.A."/>
            <person name="Lucas S."/>
            <person name="Salamov A.A."/>
            <person name="Bradshaw R.E."/>
            <person name="Ciuffetti L."/>
            <person name="Hamelin R.C."/>
            <person name="Kema G.H.J."/>
            <person name="Lawrence C."/>
            <person name="Scott J.A."/>
            <person name="Spatafora J.W."/>
            <person name="Turgeon B.G."/>
            <person name="de Wit P.J.G.M."/>
            <person name="Zhong S."/>
            <person name="Goodwin S.B."/>
            <person name="Grigoriev I.V."/>
        </authorList>
    </citation>
    <scope>NUCLEOTIDE SEQUENCE [LARGE SCALE GENOMIC DNA]</scope>
    <source>
        <strain evidence="2">NZE10 / CBS 128990</strain>
    </source>
</reference>
<dbReference type="Proteomes" id="UP000016933">
    <property type="component" value="Unassembled WGS sequence"/>
</dbReference>
<name>N1PL78_DOTSN</name>
<dbReference type="OrthoDB" id="4252443at2759"/>
<gene>
    <name evidence="1" type="ORF">DOTSEDRAFT_72981</name>
</gene>
<protein>
    <submittedName>
        <fullName evidence="1">Uncharacterized protein</fullName>
    </submittedName>
</protein>
<dbReference type="eggNOG" id="ENOG502SYYD">
    <property type="taxonomic scope" value="Eukaryota"/>
</dbReference>
<evidence type="ECO:0000313" key="2">
    <source>
        <dbReference type="Proteomes" id="UP000016933"/>
    </source>
</evidence>
<dbReference type="EMBL" id="KB446541">
    <property type="protein sequence ID" value="EME42066.1"/>
    <property type="molecule type" value="Genomic_DNA"/>
</dbReference>
<accession>N1PL78</accession>
<sequence length="200" mass="22504">MLVTGCEGDNGLVDPKQYKPIGDILDIYLAIDTVRRLYDTTQLDLQLSVEPISSNGMSSLAIVADLLQDMDFMHAWDHTSSLGDETHFAAVRDLRLLSWMHRDLVNAIVTSIDVRRLCRLRLDYLYKESALSIGDPMPAHIAEEFAHSVDRRRDGGLSGTMIDGELIVRQNSGTACIFPRPTWWPLRLLSASNLECLEEM</sequence>
<dbReference type="AlphaFoldDB" id="N1PL78"/>
<proteinExistence type="predicted"/>
<evidence type="ECO:0000313" key="1">
    <source>
        <dbReference type="EMBL" id="EME42066.1"/>
    </source>
</evidence>